<dbReference type="RefSeq" id="WP_330151309.1">
    <property type="nucleotide sequence ID" value="NZ_JAUZMZ010000027.1"/>
</dbReference>
<organism evidence="2 3">
    <name type="scientific">Rhodococcus chondri</name>
    <dbReference type="NCBI Taxonomy" id="3065941"/>
    <lineage>
        <taxon>Bacteria</taxon>
        <taxon>Bacillati</taxon>
        <taxon>Actinomycetota</taxon>
        <taxon>Actinomycetes</taxon>
        <taxon>Mycobacteriales</taxon>
        <taxon>Nocardiaceae</taxon>
        <taxon>Rhodococcus</taxon>
    </lineage>
</organism>
<protein>
    <recommendedName>
        <fullName evidence="4">Acetyltransferase</fullName>
    </recommendedName>
</protein>
<gene>
    <name evidence="2" type="ORF">Q8814_07070</name>
</gene>
<dbReference type="Proteomes" id="UP001331936">
    <property type="component" value="Unassembled WGS sequence"/>
</dbReference>
<evidence type="ECO:0000313" key="3">
    <source>
        <dbReference type="Proteomes" id="UP001331936"/>
    </source>
</evidence>
<keyword evidence="3" id="KW-1185">Reference proteome</keyword>
<accession>A0ABU7JPC1</accession>
<reference evidence="2 3" key="1">
    <citation type="submission" date="2023-08" db="EMBL/GenBank/DDBJ databases">
        <authorList>
            <person name="Girao M."/>
            <person name="Carvalho M.F."/>
        </authorList>
    </citation>
    <scope>NUCLEOTIDE SEQUENCE [LARGE SCALE GENOMIC DNA]</scope>
    <source>
        <strain evidence="2 3">CC-R104</strain>
    </source>
</reference>
<evidence type="ECO:0000256" key="1">
    <source>
        <dbReference type="SAM" id="MobiDB-lite"/>
    </source>
</evidence>
<name>A0ABU7JPC1_9NOCA</name>
<feature type="compositionally biased region" description="Basic and acidic residues" evidence="1">
    <location>
        <begin position="223"/>
        <end position="233"/>
    </location>
</feature>
<evidence type="ECO:0000313" key="2">
    <source>
        <dbReference type="EMBL" id="MEE2031875.1"/>
    </source>
</evidence>
<proteinExistence type="predicted"/>
<comment type="caution">
    <text evidence="2">The sequence shown here is derived from an EMBL/GenBank/DDBJ whole genome shotgun (WGS) entry which is preliminary data.</text>
</comment>
<sequence length="233" mass="25829">MQTTADTARDTISTYRDPVSKYTFVTAPPHAVPDIWREYLDGALAAYTRYGAESALEYDKVRAGHSTALFSAALDDNGVVVGGLRAQGPFRSSAESHAPREWENPENITRIREMIEARIPFGLIEAKAAWVGEDVPGRRDLTLAVARMGAHFMHVLGTRFMMATAADTVLDLWRTCGGVVDESIPHTPYPDARYRTRLMWWDSTRIDRFGFPVGAPPGSARSPEPETTRSEAE</sequence>
<feature type="region of interest" description="Disordered" evidence="1">
    <location>
        <begin position="212"/>
        <end position="233"/>
    </location>
</feature>
<evidence type="ECO:0008006" key="4">
    <source>
        <dbReference type="Google" id="ProtNLM"/>
    </source>
</evidence>
<dbReference type="EMBL" id="JAUZMZ010000027">
    <property type="protein sequence ID" value="MEE2031875.1"/>
    <property type="molecule type" value="Genomic_DNA"/>
</dbReference>